<keyword evidence="3" id="KW-1185">Reference proteome</keyword>
<comment type="caution">
    <text evidence="2">The sequence shown here is derived from an EMBL/GenBank/DDBJ whole genome shotgun (WGS) entry which is preliminary data.</text>
</comment>
<evidence type="ECO:0000313" key="3">
    <source>
        <dbReference type="Proteomes" id="UP001175353"/>
    </source>
</evidence>
<dbReference type="EMBL" id="JAUJLE010000506">
    <property type="protein sequence ID" value="KAK0954422.1"/>
    <property type="molecule type" value="Genomic_DNA"/>
</dbReference>
<protein>
    <submittedName>
        <fullName evidence="2">Uncharacterized protein</fullName>
    </submittedName>
</protein>
<accession>A0AAN6H4T2</accession>
<dbReference type="AlphaFoldDB" id="A0AAN6H4T2"/>
<feature type="region of interest" description="Disordered" evidence="1">
    <location>
        <begin position="280"/>
        <end position="312"/>
    </location>
</feature>
<gene>
    <name evidence="2" type="ORF">LTR91_023321</name>
</gene>
<name>A0AAN6H4T2_9PEZI</name>
<dbReference type="Proteomes" id="UP001175353">
    <property type="component" value="Unassembled WGS sequence"/>
</dbReference>
<proteinExistence type="predicted"/>
<organism evidence="2 3">
    <name type="scientific">Friedmanniomyces endolithicus</name>
    <dbReference type="NCBI Taxonomy" id="329885"/>
    <lineage>
        <taxon>Eukaryota</taxon>
        <taxon>Fungi</taxon>
        <taxon>Dikarya</taxon>
        <taxon>Ascomycota</taxon>
        <taxon>Pezizomycotina</taxon>
        <taxon>Dothideomycetes</taxon>
        <taxon>Dothideomycetidae</taxon>
        <taxon>Mycosphaerellales</taxon>
        <taxon>Teratosphaeriaceae</taxon>
        <taxon>Friedmanniomyces</taxon>
    </lineage>
</organism>
<sequence length="312" mass="33910">MATRSGGGYIETIPNLWFSTCLNDLEGNPATPCIPYCRPEQPDCLTAAGSITKTCSPSWSSYFAVKWSSTSPGPGWSTITSTDGQDGGPSTETVSVWTSFSKANYSLVVGISTMSTLTPVYAIGSPVLSITTTSYEERHGTLTYLSGPTPTCRYTAVATSTDCGQCTLTGGTVQLFYWPPTTTTHPTVENETSRSGSIAPYTALYGRWVGRYEARRPEGHRQSCQYRGTNECPWYGSGKGGVVVLLHCRVAPWEAISKYVVGCLDVEGLFDLGVRRGEQVKKHDRHKKRSQPDICTPSARCSNSRPTAGEWY</sequence>
<reference evidence="2" key="1">
    <citation type="submission" date="2023-06" db="EMBL/GenBank/DDBJ databases">
        <title>Black Yeasts Isolated from many extreme environments.</title>
        <authorList>
            <person name="Coleine C."/>
            <person name="Stajich J.E."/>
            <person name="Selbmann L."/>
        </authorList>
    </citation>
    <scope>NUCLEOTIDE SEQUENCE</scope>
    <source>
        <strain evidence="2">CCFEE 5200</strain>
    </source>
</reference>
<evidence type="ECO:0000313" key="2">
    <source>
        <dbReference type="EMBL" id="KAK0954422.1"/>
    </source>
</evidence>
<evidence type="ECO:0000256" key="1">
    <source>
        <dbReference type="SAM" id="MobiDB-lite"/>
    </source>
</evidence>